<sequence>MIFVTLGSQKFQFNRILKEIDYLIEKNVIQEKVFAQIGASTYSPKLYEYKNFLNQNEFNQIMNQSSLVITHAGTGAIITALKSHKKVIAIPRLCKYNEHVDDHQLQILEVFTSQNYIYGITDIKKLEEALIAIKKKNFCEFKSNNLKFLEDLEKELL</sequence>
<dbReference type="EMBL" id="SMCQ01000001">
    <property type="protein sequence ID" value="TCW02915.1"/>
    <property type="molecule type" value="Genomic_DNA"/>
</dbReference>
<evidence type="ECO:0000313" key="8">
    <source>
        <dbReference type="Proteomes" id="UP000295515"/>
    </source>
</evidence>
<accession>A0A4R3Z934</accession>
<organism evidence="7 8">
    <name type="scientific">Longibaculum muris</name>
    <dbReference type="NCBI Taxonomy" id="1796628"/>
    <lineage>
        <taxon>Bacteria</taxon>
        <taxon>Bacillati</taxon>
        <taxon>Bacillota</taxon>
        <taxon>Erysipelotrichia</taxon>
        <taxon>Erysipelotrichales</taxon>
        <taxon>Coprobacillaceae</taxon>
        <taxon>Longibaculum</taxon>
    </lineage>
</organism>
<evidence type="ECO:0000256" key="1">
    <source>
        <dbReference type="ARBA" id="ARBA00004240"/>
    </source>
</evidence>
<dbReference type="GO" id="GO:0006488">
    <property type="term" value="P:dolichol-linked oligosaccharide biosynthetic process"/>
    <property type="evidence" value="ECO:0007669"/>
    <property type="project" value="InterPro"/>
</dbReference>
<dbReference type="PANTHER" id="PTHR12867:SF6">
    <property type="entry name" value="N-ACETYLGLUCOSAMINYLDIPHOSPHODOLICHOL N-ACETYLGLUCOSAMINYLTRANSFERASE"/>
    <property type="match status" value="1"/>
</dbReference>
<evidence type="ECO:0000313" key="7">
    <source>
        <dbReference type="EMBL" id="TCW02915.1"/>
    </source>
</evidence>
<dbReference type="InterPro" id="IPR048097">
    <property type="entry name" value="Cps14G-like"/>
</dbReference>
<proteinExistence type="inferred from homology"/>
<keyword evidence="4 7" id="KW-0808">Transferase</keyword>
<gene>
    <name evidence="7" type="ORF">EDD60_101219</name>
</gene>
<dbReference type="InterPro" id="IPR007235">
    <property type="entry name" value="Glyco_trans_28_C"/>
</dbReference>
<dbReference type="RefSeq" id="WP_066450886.1">
    <property type="nucleotide sequence ID" value="NZ_JANKBF010000002.1"/>
</dbReference>
<comment type="caution">
    <text evidence="7">The sequence shown here is derived from an EMBL/GenBank/DDBJ whole genome shotgun (WGS) entry which is preliminary data.</text>
</comment>
<dbReference type="Gene3D" id="3.40.50.2000">
    <property type="entry name" value="Glycogen Phosphorylase B"/>
    <property type="match status" value="1"/>
</dbReference>
<comment type="subcellular location">
    <subcellularLocation>
        <location evidence="1">Endoplasmic reticulum</location>
    </subcellularLocation>
</comment>
<feature type="domain" description="Glycosyl transferase family 28 C-terminal" evidence="6">
    <location>
        <begin position="1"/>
        <end position="154"/>
    </location>
</feature>
<evidence type="ECO:0000256" key="2">
    <source>
        <dbReference type="ARBA" id="ARBA00006962"/>
    </source>
</evidence>
<dbReference type="AlphaFoldDB" id="A0A4R3Z934"/>
<dbReference type="GeneID" id="98914044"/>
<dbReference type="NCBIfam" id="NF041548">
    <property type="entry name" value="PssE"/>
    <property type="match status" value="1"/>
</dbReference>
<name>A0A4R3Z934_9FIRM</name>
<keyword evidence="8" id="KW-1185">Reference proteome</keyword>
<reference evidence="7 8" key="1">
    <citation type="submission" date="2019-03" db="EMBL/GenBank/DDBJ databases">
        <title>Genomic Encyclopedia of Type Strains, Phase IV (KMG-IV): sequencing the most valuable type-strain genomes for metagenomic binning, comparative biology and taxonomic classification.</title>
        <authorList>
            <person name="Goeker M."/>
        </authorList>
    </citation>
    <scope>NUCLEOTIDE SEQUENCE [LARGE SCALE GENOMIC DNA]</scope>
    <source>
        <strain evidence="7 8">DSM 29487</strain>
    </source>
</reference>
<evidence type="ECO:0000256" key="4">
    <source>
        <dbReference type="ARBA" id="ARBA00022679"/>
    </source>
</evidence>
<keyword evidence="3" id="KW-0328">Glycosyltransferase</keyword>
<dbReference type="Proteomes" id="UP000295515">
    <property type="component" value="Unassembled WGS sequence"/>
</dbReference>
<evidence type="ECO:0000259" key="6">
    <source>
        <dbReference type="Pfam" id="PF04101"/>
    </source>
</evidence>
<protein>
    <submittedName>
        <fullName evidence="7">UDP-N-acetylglucosamine transferase subunit ALG13</fullName>
    </submittedName>
</protein>
<dbReference type="GO" id="GO:0016758">
    <property type="term" value="F:hexosyltransferase activity"/>
    <property type="evidence" value="ECO:0007669"/>
    <property type="project" value="InterPro"/>
</dbReference>
<keyword evidence="5" id="KW-0256">Endoplasmic reticulum</keyword>
<comment type="similarity">
    <text evidence="2">Belongs to the glycosyltransferase 28 family.</text>
</comment>
<evidence type="ECO:0000256" key="3">
    <source>
        <dbReference type="ARBA" id="ARBA00022676"/>
    </source>
</evidence>
<dbReference type="SUPFAM" id="SSF53756">
    <property type="entry name" value="UDP-Glycosyltransferase/glycogen phosphorylase"/>
    <property type="match status" value="1"/>
</dbReference>
<evidence type="ECO:0000256" key="5">
    <source>
        <dbReference type="ARBA" id="ARBA00022824"/>
    </source>
</evidence>
<dbReference type="PANTHER" id="PTHR12867">
    <property type="entry name" value="GLYCOSYL TRANSFERASE-RELATED"/>
    <property type="match status" value="1"/>
</dbReference>
<dbReference type="InterPro" id="IPR039042">
    <property type="entry name" value="Alg13-like"/>
</dbReference>
<dbReference type="Pfam" id="PF04101">
    <property type="entry name" value="Glyco_tran_28_C"/>
    <property type="match status" value="1"/>
</dbReference>